<dbReference type="InterPro" id="IPR000462">
    <property type="entry name" value="CDP-OH_P_trans"/>
</dbReference>
<dbReference type="InterPro" id="IPR043130">
    <property type="entry name" value="CDP-OH_PTrfase_TM_dom"/>
</dbReference>
<dbReference type="Proteomes" id="UP000663792">
    <property type="component" value="Unassembled WGS sequence"/>
</dbReference>
<evidence type="ECO:0000313" key="2">
    <source>
        <dbReference type="EMBL" id="MBM9468893.1"/>
    </source>
</evidence>
<comment type="caution">
    <text evidence="2">The sequence shown here is derived from an EMBL/GenBank/DDBJ whole genome shotgun (WGS) entry which is preliminary data.</text>
</comment>
<reference evidence="2" key="1">
    <citation type="submission" date="2021-01" db="EMBL/GenBank/DDBJ databases">
        <title>YIM 132084 draft genome.</title>
        <authorList>
            <person name="An D."/>
        </authorList>
    </citation>
    <scope>NUCLEOTIDE SEQUENCE</scope>
    <source>
        <strain evidence="2">YIM 132084</strain>
    </source>
</reference>
<keyword evidence="1" id="KW-0472">Membrane</keyword>
<sequence length="211" mass="21149">MTAAGAGPHDPAGDLGQRWSSLHHGIDPTAVPLVRRWLGLMWAGGRVLSRAGIPPTAVTAAGVALAGGAVALARDRPGPAAVAVIGAALCDGLDGATAVVGDRATRSGALADAVADRLCDGAFAAVLWRRGAPSRAAATAAGLAWGVDTLRRVRHVPDRITVAERPTFAICAAATCAAAATTRARWPAGLSAGVWIAAGIVGIGQVLRARR</sequence>
<keyword evidence="1" id="KW-1133">Transmembrane helix</keyword>
<dbReference type="GO" id="GO:0008654">
    <property type="term" value="P:phospholipid biosynthetic process"/>
    <property type="evidence" value="ECO:0007669"/>
    <property type="project" value="InterPro"/>
</dbReference>
<dbReference type="GO" id="GO:0016020">
    <property type="term" value="C:membrane"/>
    <property type="evidence" value="ECO:0007669"/>
    <property type="project" value="InterPro"/>
</dbReference>
<gene>
    <name evidence="2" type="ORF">JL106_16535</name>
</gene>
<name>A0A939BXT7_9ACTN</name>
<proteinExistence type="predicted"/>
<protein>
    <recommendedName>
        <fullName evidence="4">CDP-alcohol phosphatidyltransferase family protein</fullName>
    </recommendedName>
</protein>
<dbReference type="Gene3D" id="1.20.120.1760">
    <property type="match status" value="1"/>
</dbReference>
<evidence type="ECO:0000313" key="3">
    <source>
        <dbReference type="Proteomes" id="UP000663792"/>
    </source>
</evidence>
<dbReference type="AlphaFoldDB" id="A0A939BXT7"/>
<dbReference type="Pfam" id="PF01066">
    <property type="entry name" value="CDP-OH_P_transf"/>
    <property type="match status" value="1"/>
</dbReference>
<feature type="transmembrane region" description="Helical" evidence="1">
    <location>
        <begin position="186"/>
        <end position="207"/>
    </location>
</feature>
<evidence type="ECO:0000256" key="1">
    <source>
        <dbReference type="SAM" id="Phobius"/>
    </source>
</evidence>
<dbReference type="GO" id="GO:0016780">
    <property type="term" value="F:phosphotransferase activity, for other substituted phosphate groups"/>
    <property type="evidence" value="ECO:0007669"/>
    <property type="project" value="InterPro"/>
</dbReference>
<dbReference type="RefSeq" id="WP_205261849.1">
    <property type="nucleotide sequence ID" value="NZ_JAERWK010000021.1"/>
</dbReference>
<dbReference type="EMBL" id="JAERWK010000021">
    <property type="protein sequence ID" value="MBM9468893.1"/>
    <property type="molecule type" value="Genomic_DNA"/>
</dbReference>
<organism evidence="2 3">
    <name type="scientific">Nakamurella leprariae</name>
    <dbReference type="NCBI Taxonomy" id="2803911"/>
    <lineage>
        <taxon>Bacteria</taxon>
        <taxon>Bacillati</taxon>
        <taxon>Actinomycetota</taxon>
        <taxon>Actinomycetes</taxon>
        <taxon>Nakamurellales</taxon>
        <taxon>Nakamurellaceae</taxon>
        <taxon>Nakamurella</taxon>
    </lineage>
</organism>
<keyword evidence="1" id="KW-0812">Transmembrane</keyword>
<accession>A0A939BXT7</accession>
<evidence type="ECO:0008006" key="4">
    <source>
        <dbReference type="Google" id="ProtNLM"/>
    </source>
</evidence>
<keyword evidence="3" id="KW-1185">Reference proteome</keyword>